<protein>
    <submittedName>
        <fullName evidence="2">Uncharacterized protein</fullName>
    </submittedName>
</protein>
<keyword evidence="3" id="KW-1185">Reference proteome</keyword>
<sequence length="182" mass="21464">MHNRKVSYRKNISQILNSVNFIQEVNNDQEMGREYIDEYTTKQQRLRDEKITELLTHYVEAYQFKIKSNKWYKGILLGICILILLTFCIVFVILMFRICITKNEMSAGNVAKLISVCVTFLTLIVGIMTIITKYVFPENEEEYITRIVEIIQNNDLEHKKENIRVKSMVQSEEVLKDIQTKS</sequence>
<name>A0ABT2S1R2_9FIRM</name>
<dbReference type="EMBL" id="JAOQKC010000038">
    <property type="protein sequence ID" value="MCU6698529.1"/>
    <property type="molecule type" value="Genomic_DNA"/>
</dbReference>
<feature type="transmembrane region" description="Helical" evidence="1">
    <location>
        <begin position="110"/>
        <end position="136"/>
    </location>
</feature>
<evidence type="ECO:0000313" key="2">
    <source>
        <dbReference type="EMBL" id="MCU6698529.1"/>
    </source>
</evidence>
<reference evidence="2 3" key="1">
    <citation type="journal article" date="2021" name="ISME Commun">
        <title>Automated analysis of genomic sequences facilitates high-throughput and comprehensive description of bacteria.</title>
        <authorList>
            <person name="Hitch T.C.A."/>
        </authorList>
    </citation>
    <scope>NUCLEOTIDE SEQUENCE [LARGE SCALE GENOMIC DNA]</scope>
    <source>
        <strain evidence="2 3">Sanger_04</strain>
    </source>
</reference>
<proteinExistence type="predicted"/>
<evidence type="ECO:0000313" key="3">
    <source>
        <dbReference type="Proteomes" id="UP001652461"/>
    </source>
</evidence>
<comment type="caution">
    <text evidence="2">The sequence shown here is derived from an EMBL/GenBank/DDBJ whole genome shotgun (WGS) entry which is preliminary data.</text>
</comment>
<organism evidence="2 3">
    <name type="scientific">Laedolimicola ammoniilytica</name>
    <dbReference type="NCBI Taxonomy" id="2981771"/>
    <lineage>
        <taxon>Bacteria</taxon>
        <taxon>Bacillati</taxon>
        <taxon>Bacillota</taxon>
        <taxon>Clostridia</taxon>
        <taxon>Lachnospirales</taxon>
        <taxon>Lachnospiraceae</taxon>
        <taxon>Laedolimicola</taxon>
    </lineage>
</organism>
<keyword evidence="1" id="KW-0812">Transmembrane</keyword>
<gene>
    <name evidence="2" type="ORF">OCV63_16840</name>
</gene>
<accession>A0ABT2S1R2</accession>
<dbReference type="RefSeq" id="WP_158365367.1">
    <property type="nucleotide sequence ID" value="NZ_JAOQKC010000038.1"/>
</dbReference>
<dbReference type="Proteomes" id="UP001652461">
    <property type="component" value="Unassembled WGS sequence"/>
</dbReference>
<keyword evidence="1" id="KW-1133">Transmembrane helix</keyword>
<feature type="transmembrane region" description="Helical" evidence="1">
    <location>
        <begin position="75"/>
        <end position="98"/>
    </location>
</feature>
<keyword evidence="1" id="KW-0472">Membrane</keyword>
<evidence type="ECO:0000256" key="1">
    <source>
        <dbReference type="SAM" id="Phobius"/>
    </source>
</evidence>